<keyword evidence="2" id="KW-1185">Reference proteome</keyword>
<gene>
    <name evidence="1" type="ORF">T05_8991</name>
</gene>
<dbReference type="EMBL" id="JYDJ01003558">
    <property type="protein sequence ID" value="KRX29198.1"/>
    <property type="molecule type" value="Genomic_DNA"/>
</dbReference>
<name>A0A0V0SR43_9BILA</name>
<protein>
    <submittedName>
        <fullName evidence="1">Uncharacterized protein</fullName>
    </submittedName>
</protein>
<reference evidence="1 2" key="1">
    <citation type="submission" date="2015-01" db="EMBL/GenBank/DDBJ databases">
        <title>Evolution of Trichinella species and genotypes.</title>
        <authorList>
            <person name="Korhonen P.K."/>
            <person name="Edoardo P."/>
            <person name="Giuseppe L.R."/>
            <person name="Gasser R.B."/>
        </authorList>
    </citation>
    <scope>NUCLEOTIDE SEQUENCE [LARGE SCALE GENOMIC DNA]</scope>
    <source>
        <strain evidence="1">ISS417</strain>
    </source>
</reference>
<dbReference type="Proteomes" id="UP000055048">
    <property type="component" value="Unassembled WGS sequence"/>
</dbReference>
<dbReference type="AlphaFoldDB" id="A0A0V0SR43"/>
<organism evidence="1 2">
    <name type="scientific">Trichinella murrelli</name>
    <dbReference type="NCBI Taxonomy" id="144512"/>
    <lineage>
        <taxon>Eukaryota</taxon>
        <taxon>Metazoa</taxon>
        <taxon>Ecdysozoa</taxon>
        <taxon>Nematoda</taxon>
        <taxon>Enoplea</taxon>
        <taxon>Dorylaimia</taxon>
        <taxon>Trichinellida</taxon>
        <taxon>Trichinellidae</taxon>
        <taxon>Trichinella</taxon>
    </lineage>
</organism>
<sequence>MQQREKNSFTITEMWNDFAKRYYNQRSEHSCKL</sequence>
<comment type="caution">
    <text evidence="1">The sequence shown here is derived from an EMBL/GenBank/DDBJ whole genome shotgun (WGS) entry which is preliminary data.</text>
</comment>
<evidence type="ECO:0000313" key="1">
    <source>
        <dbReference type="EMBL" id="KRX29198.1"/>
    </source>
</evidence>
<proteinExistence type="predicted"/>
<accession>A0A0V0SR43</accession>
<evidence type="ECO:0000313" key="2">
    <source>
        <dbReference type="Proteomes" id="UP000055048"/>
    </source>
</evidence>